<organism evidence="4 5">
    <name type="scientific">Sinobacterium norvegicum</name>
    <dbReference type="NCBI Taxonomy" id="1641715"/>
    <lineage>
        <taxon>Bacteria</taxon>
        <taxon>Pseudomonadati</taxon>
        <taxon>Pseudomonadota</taxon>
        <taxon>Gammaproteobacteria</taxon>
        <taxon>Cellvibrionales</taxon>
        <taxon>Spongiibacteraceae</taxon>
        <taxon>Sinobacterium</taxon>
    </lineage>
</organism>
<comment type="function">
    <text evidence="3">Required for maturation of urease via the functional incorporation of the urease nickel metallocenter.</text>
</comment>
<dbReference type="PANTHER" id="PTHR33620:SF1">
    <property type="entry name" value="UREASE ACCESSORY PROTEIN F"/>
    <property type="match status" value="1"/>
</dbReference>
<keyword evidence="5" id="KW-1185">Reference proteome</keyword>
<protein>
    <recommendedName>
        <fullName evidence="3">Urease accessory protein UreF</fullName>
    </recommendedName>
</protein>
<sequence length="240" mass="25982">MAMMIVMIMGSKVIIMSTDSLARLKLMQLVSPALPVGAYAYSQGLEYAIDCGWLTCAEEVGDWLQGVMTHGLAFLDLPVLIRLHRAVQSGDQSAFSDWNDYLLASRETKELLLEDSQLGAALKRLLKSLNIGALSITGGEKELSFCSLFAVAGVDAGISVEALLEGFSFSWLENQVQAATKIVPLGQTEGQRLMVQLMPAITAAVTDALAMDDEQIGNSLTGVAMASSWHENQYSRLFRS</sequence>
<dbReference type="InterPro" id="IPR038277">
    <property type="entry name" value="UreF_sf"/>
</dbReference>
<dbReference type="InterPro" id="IPR002639">
    <property type="entry name" value="UreF"/>
</dbReference>
<dbReference type="PANTHER" id="PTHR33620">
    <property type="entry name" value="UREASE ACCESSORY PROTEIN F"/>
    <property type="match status" value="1"/>
</dbReference>
<evidence type="ECO:0000256" key="2">
    <source>
        <dbReference type="ARBA" id="ARBA00023186"/>
    </source>
</evidence>
<keyword evidence="1 3" id="KW-0996">Nickel insertion</keyword>
<reference evidence="4" key="1">
    <citation type="submission" date="2021-12" db="EMBL/GenBank/DDBJ databases">
        <authorList>
            <person name="Rodrigo-Torres L."/>
            <person name="Arahal R. D."/>
            <person name="Lucena T."/>
        </authorList>
    </citation>
    <scope>NUCLEOTIDE SEQUENCE</scope>
    <source>
        <strain evidence="4">CECT 8267</strain>
    </source>
</reference>
<comment type="caution">
    <text evidence="4">The sequence shown here is derived from an EMBL/GenBank/DDBJ whole genome shotgun (WGS) entry which is preliminary data.</text>
</comment>
<comment type="similarity">
    <text evidence="3">Belongs to the UreF family.</text>
</comment>
<evidence type="ECO:0000313" key="4">
    <source>
        <dbReference type="EMBL" id="CAH0991644.1"/>
    </source>
</evidence>
<evidence type="ECO:0000256" key="1">
    <source>
        <dbReference type="ARBA" id="ARBA00022988"/>
    </source>
</evidence>
<dbReference type="HAMAP" id="MF_01385">
    <property type="entry name" value="UreF"/>
    <property type="match status" value="1"/>
</dbReference>
<keyword evidence="3" id="KW-0963">Cytoplasm</keyword>
<gene>
    <name evidence="3 4" type="primary">ureF</name>
    <name evidence="4" type="ORF">SIN8267_01753</name>
</gene>
<dbReference type="Pfam" id="PF01730">
    <property type="entry name" value="UreF"/>
    <property type="match status" value="1"/>
</dbReference>
<evidence type="ECO:0000256" key="3">
    <source>
        <dbReference type="HAMAP-Rule" id="MF_01385"/>
    </source>
</evidence>
<dbReference type="Gene3D" id="1.10.4190.10">
    <property type="entry name" value="Urease accessory protein UreF"/>
    <property type="match status" value="1"/>
</dbReference>
<dbReference type="Proteomes" id="UP000838100">
    <property type="component" value="Unassembled WGS sequence"/>
</dbReference>
<comment type="subcellular location">
    <subcellularLocation>
        <location evidence="3">Cytoplasm</location>
    </subcellularLocation>
</comment>
<name>A0ABN8EKB4_9GAMM</name>
<dbReference type="EMBL" id="CAKLPX010000001">
    <property type="protein sequence ID" value="CAH0991644.1"/>
    <property type="molecule type" value="Genomic_DNA"/>
</dbReference>
<accession>A0ABN8EKB4</accession>
<dbReference type="PIRSF" id="PIRSF009467">
    <property type="entry name" value="Ureas_acces_UreF"/>
    <property type="match status" value="1"/>
</dbReference>
<proteinExistence type="inferred from homology"/>
<keyword evidence="2 3" id="KW-0143">Chaperone</keyword>
<evidence type="ECO:0000313" key="5">
    <source>
        <dbReference type="Proteomes" id="UP000838100"/>
    </source>
</evidence>
<comment type="subunit">
    <text evidence="3">UreD, UreF and UreG form a complex that acts as a GTP-hydrolysis-dependent molecular chaperone, activating the urease apoprotein by helping to assemble the nickel containing metallocenter of UreC. The UreE protein probably delivers the nickel.</text>
</comment>